<dbReference type="Proteomes" id="UP000218418">
    <property type="component" value="Chromosome"/>
</dbReference>
<sequence length="752" mass="83535">MNTIQKLLSISPGSLLAISVINTQSAQAESVCSNITLDKKHQSQDDKSNQYCNKSSHKTIRELSDSLKKTKITTPEQEELSLKDKFSEIASKADKNSVAQHLEVESSDKDPNFINPAKVIPDKKVNSFVTTIPVDGNSINHLTKWKFHSGYNFGSDINNHYKFKGIIRLDSQIKYSLSKDKVFTSEQTGNYLQLQTVRKNREITTTKKFPQTLQGFELQFTFTGNCLFPGTNSNDQCSYLPTLTTRDDINPDTFLPSQIKVSQNVGQVLTPESVAAIKQPGFQKGTNGQDVAFDLYFPQTGVLAGNSQSDRGTVDREEKIDNSLVFGLSRVRQIVKANNKKAVIGRTIRSTNLIVNDDNFLLNSAVQLGSELIPDIEPELKGSGNKVKPVFNKNLFLSANNNRLPANSLTIYHGGIGEADNPKKSTKLKQLPAGKFNSFWLGLSPVTKYSYSTSSGYEATAPERILTRAGFEGGSDSASNNVSFLTSINGQDFSTFALTDFYVQMYQSFLQTDANLVNRSIWKEETEYYPHLSITGNITDYDEVFKYYGGMILSENPNAYLGLDYAKVNPDGWLYRIGGIGYTNPDRDYYSNLQGSIVKSLKLNKRSNLLFSTGFKWAIDRRKDVSDILINQKPSSVTLGAKANFKPVSVGVVGFLGNILPDSRENSLLLNLGVKLNKRFSVSGYFTPISESSSYSQFGTKASLKLGDKTSSPRLNLNWFSNKYKLGQDETGRDLKTDENVFQVKFSMGASK</sequence>
<evidence type="ECO:0000313" key="1">
    <source>
        <dbReference type="EMBL" id="BAY86417.1"/>
    </source>
</evidence>
<keyword evidence="2" id="KW-1185">Reference proteome</keyword>
<organism evidence="1 2">
    <name type="scientific">Calothrix parasitica NIES-267</name>
    <dbReference type="NCBI Taxonomy" id="1973488"/>
    <lineage>
        <taxon>Bacteria</taxon>
        <taxon>Bacillati</taxon>
        <taxon>Cyanobacteriota</taxon>
        <taxon>Cyanophyceae</taxon>
        <taxon>Nostocales</taxon>
        <taxon>Calotrichaceae</taxon>
        <taxon>Calothrix</taxon>
    </lineage>
</organism>
<protein>
    <submittedName>
        <fullName evidence="1">Uncharacterized protein</fullName>
    </submittedName>
</protein>
<evidence type="ECO:0000313" key="2">
    <source>
        <dbReference type="Proteomes" id="UP000218418"/>
    </source>
</evidence>
<reference evidence="1 2" key="1">
    <citation type="submission" date="2017-06" db="EMBL/GenBank/DDBJ databases">
        <title>Genome sequencing of cyanobaciteial culture collection at National Institute for Environmental Studies (NIES).</title>
        <authorList>
            <person name="Hirose Y."/>
            <person name="Shimura Y."/>
            <person name="Fujisawa T."/>
            <person name="Nakamura Y."/>
            <person name="Kawachi M."/>
        </authorList>
    </citation>
    <scope>NUCLEOTIDE SEQUENCE [LARGE SCALE GENOMIC DNA]</scope>
    <source>
        <strain evidence="1 2">NIES-267</strain>
    </source>
</reference>
<proteinExistence type="predicted"/>
<name>A0A1Z4LYW2_9CYAN</name>
<dbReference type="AlphaFoldDB" id="A0A1Z4LYW2"/>
<dbReference type="OrthoDB" id="436996at2"/>
<dbReference type="EMBL" id="AP018227">
    <property type="protein sequence ID" value="BAY86417.1"/>
    <property type="molecule type" value="Genomic_DNA"/>
</dbReference>
<gene>
    <name evidence="1" type="ORF">NIES267_59240</name>
</gene>
<accession>A0A1Z4LYW2</accession>